<protein>
    <submittedName>
        <fullName evidence="2">Uncharacterized protein</fullName>
    </submittedName>
</protein>
<comment type="caution">
    <text evidence="2">The sequence shown here is derived from an EMBL/GenBank/DDBJ whole genome shotgun (WGS) entry which is preliminary data.</text>
</comment>
<proteinExistence type="predicted"/>
<dbReference type="AlphaFoldDB" id="A0ABD1EV31"/>
<accession>A0ABD1EV31</accession>
<reference evidence="2 3" key="1">
    <citation type="submission" date="2024-05" db="EMBL/GenBank/DDBJ databases">
        <title>Genetic variation in Jamaican populations of the coffee berry borer (Hypothenemus hampei).</title>
        <authorList>
            <person name="Errbii M."/>
            <person name="Myrie A."/>
        </authorList>
    </citation>
    <scope>NUCLEOTIDE SEQUENCE [LARGE SCALE GENOMIC DNA]</scope>
    <source>
        <strain evidence="2">JA-Hopewell-2020-01-JO</strain>
        <tissue evidence="2">Whole body</tissue>
    </source>
</reference>
<evidence type="ECO:0000256" key="1">
    <source>
        <dbReference type="SAM" id="MobiDB-lite"/>
    </source>
</evidence>
<evidence type="ECO:0000313" key="2">
    <source>
        <dbReference type="EMBL" id="KAL1502621.1"/>
    </source>
</evidence>
<dbReference type="Proteomes" id="UP001566132">
    <property type="component" value="Unassembled WGS sequence"/>
</dbReference>
<evidence type="ECO:0000313" key="3">
    <source>
        <dbReference type="Proteomes" id="UP001566132"/>
    </source>
</evidence>
<sequence length="73" mass="8291">MNCYFVVFADKKEGCPEITFKYFRGTSKNFFLEQTLIAIGRVSFGTDGVKRGAGWGNKKREFDSPSFPPDQEV</sequence>
<feature type="region of interest" description="Disordered" evidence="1">
    <location>
        <begin position="53"/>
        <end position="73"/>
    </location>
</feature>
<keyword evidence="3" id="KW-1185">Reference proteome</keyword>
<gene>
    <name evidence="2" type="ORF">ABEB36_007739</name>
</gene>
<name>A0ABD1EV31_HYPHA</name>
<organism evidence="2 3">
    <name type="scientific">Hypothenemus hampei</name>
    <name type="common">Coffee berry borer</name>
    <dbReference type="NCBI Taxonomy" id="57062"/>
    <lineage>
        <taxon>Eukaryota</taxon>
        <taxon>Metazoa</taxon>
        <taxon>Ecdysozoa</taxon>
        <taxon>Arthropoda</taxon>
        <taxon>Hexapoda</taxon>
        <taxon>Insecta</taxon>
        <taxon>Pterygota</taxon>
        <taxon>Neoptera</taxon>
        <taxon>Endopterygota</taxon>
        <taxon>Coleoptera</taxon>
        <taxon>Polyphaga</taxon>
        <taxon>Cucujiformia</taxon>
        <taxon>Curculionidae</taxon>
        <taxon>Scolytinae</taxon>
        <taxon>Hypothenemus</taxon>
    </lineage>
</organism>
<dbReference type="EMBL" id="JBDJPC010000005">
    <property type="protein sequence ID" value="KAL1502621.1"/>
    <property type="molecule type" value="Genomic_DNA"/>
</dbReference>